<dbReference type="Proteomes" id="UP001198893">
    <property type="component" value="Unassembled WGS sequence"/>
</dbReference>
<evidence type="ECO:0000256" key="3">
    <source>
        <dbReference type="ARBA" id="ARBA00022723"/>
    </source>
</evidence>
<keyword evidence="6 11" id="KW-0460">Magnesium</keyword>
<dbReference type="PANTHER" id="PTHR45866">
    <property type="entry name" value="DNA GYRASE/TOPOISOMERASE SUBUNIT B"/>
    <property type="match status" value="1"/>
</dbReference>
<dbReference type="Gene3D" id="3.40.50.670">
    <property type="match status" value="1"/>
</dbReference>
<comment type="similarity">
    <text evidence="2 11">Belongs to the type II topoisomerase GyrB family.</text>
</comment>
<dbReference type="NCBIfam" id="TIGR01059">
    <property type="entry name" value="gyrB"/>
    <property type="match status" value="1"/>
</dbReference>
<organism evidence="13 14">
    <name type="scientific">Roseburia amylophila</name>
    <dbReference type="NCBI Taxonomy" id="2981794"/>
    <lineage>
        <taxon>Bacteria</taxon>
        <taxon>Bacillati</taxon>
        <taxon>Bacillota</taxon>
        <taxon>Clostridia</taxon>
        <taxon>Lachnospirales</taxon>
        <taxon>Lachnospiraceae</taxon>
        <taxon>Roseburia</taxon>
    </lineage>
</organism>
<keyword evidence="5 11" id="KW-0067">ATP-binding</keyword>
<evidence type="ECO:0000256" key="6">
    <source>
        <dbReference type="ARBA" id="ARBA00022842"/>
    </source>
</evidence>
<evidence type="ECO:0000256" key="9">
    <source>
        <dbReference type="ARBA" id="ARBA00023235"/>
    </source>
</evidence>
<dbReference type="GO" id="GO:0006261">
    <property type="term" value="P:DNA-templated DNA replication"/>
    <property type="evidence" value="ECO:0007669"/>
    <property type="project" value="UniProtKB-UniRule"/>
</dbReference>
<name>A0AAW4WMD9_9FIRM</name>
<dbReference type="SUPFAM" id="SSF56719">
    <property type="entry name" value="Type II DNA topoisomerase"/>
    <property type="match status" value="1"/>
</dbReference>
<dbReference type="Pfam" id="PF00986">
    <property type="entry name" value="DNA_gyraseB_C"/>
    <property type="match status" value="1"/>
</dbReference>
<evidence type="ECO:0000256" key="5">
    <source>
        <dbReference type="ARBA" id="ARBA00022840"/>
    </source>
</evidence>
<dbReference type="GO" id="GO:0046872">
    <property type="term" value="F:metal ion binding"/>
    <property type="evidence" value="ECO:0007669"/>
    <property type="project" value="UniProtKB-KW"/>
</dbReference>
<dbReference type="InterPro" id="IPR001241">
    <property type="entry name" value="Topo_IIA"/>
</dbReference>
<keyword evidence="11" id="KW-0963">Cytoplasm</keyword>
<keyword evidence="3 11" id="KW-0479">Metal-binding</keyword>
<dbReference type="AlphaFoldDB" id="A0AAW4WMD9"/>
<dbReference type="InterPro" id="IPR006171">
    <property type="entry name" value="TOPRIM_dom"/>
</dbReference>
<dbReference type="EMBL" id="JAJEQW010000023">
    <property type="protein sequence ID" value="MCC2243492.1"/>
    <property type="molecule type" value="Genomic_DNA"/>
</dbReference>
<dbReference type="InterPro" id="IPR013506">
    <property type="entry name" value="Topo_IIA_bsu_dom2"/>
</dbReference>
<evidence type="ECO:0000313" key="14">
    <source>
        <dbReference type="Proteomes" id="UP001198893"/>
    </source>
</evidence>
<reference evidence="13" key="1">
    <citation type="submission" date="2021-10" db="EMBL/GenBank/DDBJ databases">
        <title>Anaerobic single-cell dispensing facilitates the cultivation of human gut bacteria.</title>
        <authorList>
            <person name="Afrizal A."/>
        </authorList>
    </citation>
    <scope>NUCLEOTIDE SEQUENCE</scope>
    <source>
        <strain evidence="13">CLA-AA-H204</strain>
    </source>
</reference>
<dbReference type="GO" id="GO:0005737">
    <property type="term" value="C:cytoplasm"/>
    <property type="evidence" value="ECO:0007669"/>
    <property type="project" value="UniProtKB-SubCell"/>
</dbReference>
<dbReference type="RefSeq" id="WP_227710864.1">
    <property type="nucleotide sequence ID" value="NZ_JAJEQW010000023.1"/>
</dbReference>
<comment type="subcellular location">
    <subcellularLocation>
        <location evidence="11">Cytoplasm</location>
    </subcellularLocation>
</comment>
<accession>A0AAW4WMD9</accession>
<evidence type="ECO:0000256" key="2">
    <source>
        <dbReference type="ARBA" id="ARBA00010708"/>
    </source>
</evidence>
<dbReference type="CDD" id="cd00822">
    <property type="entry name" value="TopoII_Trans_DNA_gyrase"/>
    <property type="match status" value="1"/>
</dbReference>
<dbReference type="InterPro" id="IPR020568">
    <property type="entry name" value="Ribosomal_Su5_D2-typ_SF"/>
</dbReference>
<keyword evidence="8" id="KW-0238">DNA-binding</keyword>
<feature type="binding site" evidence="11">
    <location>
        <position position="499"/>
    </location>
    <ligand>
        <name>Mg(2+)</name>
        <dbReference type="ChEBI" id="CHEBI:18420"/>
        <label>2</label>
    </ligand>
</feature>
<keyword evidence="4 11" id="KW-0547">Nucleotide-binding</keyword>
<dbReference type="NCBIfam" id="NF004189">
    <property type="entry name" value="PRK05644.1"/>
    <property type="match status" value="1"/>
</dbReference>
<dbReference type="Pfam" id="PF02518">
    <property type="entry name" value="HATPase_c"/>
    <property type="match status" value="1"/>
</dbReference>
<dbReference type="InterPro" id="IPR018522">
    <property type="entry name" value="TopoIIA_CS"/>
</dbReference>
<dbReference type="FunFam" id="3.30.230.10:FF:000005">
    <property type="entry name" value="DNA gyrase subunit B"/>
    <property type="match status" value="1"/>
</dbReference>
<dbReference type="FunFam" id="3.30.565.10:FF:000002">
    <property type="entry name" value="DNA gyrase subunit B"/>
    <property type="match status" value="1"/>
</dbReference>
<feature type="binding site" evidence="11">
    <location>
        <position position="501"/>
    </location>
    <ligand>
        <name>Mg(2+)</name>
        <dbReference type="ChEBI" id="CHEBI:18420"/>
        <label>2</label>
    </ligand>
</feature>
<feature type="binding site" evidence="11">
    <location>
        <position position="499"/>
    </location>
    <ligand>
        <name>Mg(2+)</name>
        <dbReference type="ChEBI" id="CHEBI:18420"/>
        <label>1</label>
        <note>catalytic</note>
    </ligand>
</feature>
<comment type="caution">
    <text evidence="13">The sequence shown here is derived from an EMBL/GenBank/DDBJ whole genome shotgun (WGS) entry which is preliminary data.</text>
</comment>
<evidence type="ECO:0000256" key="10">
    <source>
        <dbReference type="ARBA" id="ARBA00063644"/>
    </source>
</evidence>
<dbReference type="GO" id="GO:0003677">
    <property type="term" value="F:DNA binding"/>
    <property type="evidence" value="ECO:0007669"/>
    <property type="project" value="UniProtKB-KW"/>
</dbReference>
<dbReference type="InterPro" id="IPR036890">
    <property type="entry name" value="HATPase_C_sf"/>
</dbReference>
<dbReference type="PROSITE" id="PS00177">
    <property type="entry name" value="TOPOISOMERASE_II"/>
    <property type="match status" value="1"/>
</dbReference>
<dbReference type="InterPro" id="IPR000565">
    <property type="entry name" value="Topo_IIA_B"/>
</dbReference>
<evidence type="ECO:0000256" key="8">
    <source>
        <dbReference type="ARBA" id="ARBA00023125"/>
    </source>
</evidence>
<dbReference type="NCBIfam" id="NF011501">
    <property type="entry name" value="PRK14939.1"/>
    <property type="match status" value="1"/>
</dbReference>
<keyword evidence="9 11" id="KW-0413">Isomerase</keyword>
<evidence type="ECO:0000259" key="12">
    <source>
        <dbReference type="PROSITE" id="PS50880"/>
    </source>
</evidence>
<gene>
    <name evidence="11 13" type="primary">gyrB</name>
    <name evidence="13" type="ORF">LKD47_14515</name>
</gene>
<dbReference type="Pfam" id="PF00204">
    <property type="entry name" value="DNA_gyraseB"/>
    <property type="match status" value="1"/>
</dbReference>
<evidence type="ECO:0000256" key="7">
    <source>
        <dbReference type="ARBA" id="ARBA00023029"/>
    </source>
</evidence>
<dbReference type="InterPro" id="IPR011557">
    <property type="entry name" value="GyrB"/>
</dbReference>
<dbReference type="InterPro" id="IPR014721">
    <property type="entry name" value="Ribsml_uS5_D2-typ_fold_subgr"/>
</dbReference>
<dbReference type="PANTHER" id="PTHR45866:SF1">
    <property type="entry name" value="DNA GYRASE SUBUNIT B, MITOCHONDRIAL"/>
    <property type="match status" value="1"/>
</dbReference>
<comment type="miscellaneous">
    <text evidence="11">Few gyrases are as efficient as E.coli at forming negative supercoils. Not all organisms have 2 type II topoisomerases; in organisms with a single type II topoisomerase this enzyme also has to decatenate newly replicated chromosomes.</text>
</comment>
<dbReference type="CDD" id="cd16928">
    <property type="entry name" value="HATPase_GyrB-like"/>
    <property type="match status" value="1"/>
</dbReference>
<feature type="site" description="Interaction with DNA" evidence="11">
    <location>
        <position position="454"/>
    </location>
</feature>
<dbReference type="Gene3D" id="3.30.565.10">
    <property type="entry name" value="Histidine kinase-like ATPase, C-terminal domain"/>
    <property type="match status" value="1"/>
</dbReference>
<dbReference type="Gene3D" id="3.30.230.10">
    <property type="match status" value="1"/>
</dbReference>
<comment type="function">
    <text evidence="11">A type II topoisomerase that negatively supercoils closed circular double-stranded (ds) DNA in an ATP-dependent manner to modulate DNA topology and maintain chromosomes in an underwound state. Negative supercoiling favors strand separation, and DNA replication, transcription, recombination and repair, all of which involve strand separation. Also able to catalyze the interconversion of other topological isomers of dsDNA rings, including catenanes and knotted rings. Type II topoisomerases break and join 2 DNA strands simultaneously in an ATP-dependent manner.</text>
</comment>
<protein>
    <recommendedName>
        <fullName evidence="11">DNA gyrase subunit B</fullName>
        <ecNumber evidence="11">5.6.2.2</ecNumber>
    </recommendedName>
</protein>
<dbReference type="EC" id="5.6.2.2" evidence="11"/>
<evidence type="ECO:0000256" key="1">
    <source>
        <dbReference type="ARBA" id="ARBA00000185"/>
    </source>
</evidence>
<comment type="catalytic activity">
    <reaction evidence="1 11">
        <text>ATP-dependent breakage, passage and rejoining of double-stranded DNA.</text>
        <dbReference type="EC" id="5.6.2.2"/>
    </reaction>
</comment>
<dbReference type="FunFam" id="3.40.50.670:FF:000002">
    <property type="entry name" value="DNA gyrase subunit B"/>
    <property type="match status" value="1"/>
</dbReference>
<dbReference type="PRINTS" id="PR00418">
    <property type="entry name" value="TPI2FAMILY"/>
</dbReference>
<feature type="site" description="Interaction with DNA" evidence="11">
    <location>
        <position position="451"/>
    </location>
</feature>
<evidence type="ECO:0000256" key="11">
    <source>
        <dbReference type="HAMAP-Rule" id="MF_01898"/>
    </source>
</evidence>
<dbReference type="SUPFAM" id="SSF54211">
    <property type="entry name" value="Ribosomal protein S5 domain 2-like"/>
    <property type="match status" value="1"/>
</dbReference>
<dbReference type="SMART" id="SM00387">
    <property type="entry name" value="HATPase_c"/>
    <property type="match status" value="1"/>
</dbReference>
<proteinExistence type="inferred from homology"/>
<dbReference type="HAMAP" id="MF_01898">
    <property type="entry name" value="GyrB"/>
    <property type="match status" value="1"/>
</dbReference>
<keyword evidence="7 11" id="KW-0799">Topoisomerase</keyword>
<sequence length="638" mass="71411">MSTEYGADQIQILEGLEAVRKRPGMYIGSTSVRGLHHLVYEIVDNSVDEALAGYCTHIIVTINKDNSITVEDDGRGIPVGINHKAGIPAVEVVFTVLHAGGKFGGGGYKVSGGLHGVGASVVNALSNWLEVQIFHDGKIYKQRYERGHTMYPLKEVGKCDVNKTGTTVTFSPDGSIFEETVYDFDTLKQRLRETAFLTKNLRITLRDDREEPVKERVFHYEGGIKEFVTYLNKSKEALYPEVIYCEGEKNGVLVEVAMQHNDAYNEATYSFVNNIITPEGGTHLAGFRNALTKTFNEYARANKILKDSEPALSGDDIREGLTAIVSIKIEEPQFEGQTKQKLGNSEARGAVDSVVSEQLTYFLEQNPQVAKTICEKSLLAQRAREAARKARDLTRRKTALEGTSLPGKLADCSDKDPKNCEIFIVEGDSAGGSAKTARSRATQAILPLRGKILNVEKARLDKIYGNAEIKAMITAFGTGIHEDFDISKLRYHKIIIMTDADVDGAHISTLMLTFIYRFMPELIKQGYVYLAQPPLYKIEKNKNVWYAYSDEQLNNILKEIGRDGNNKIQRYKGLGEMDAEQLWETTMDPEKRILRRVVMDEEEASEIDVTFNTLMGDKVEPRRDFIEANAKYVQNLDI</sequence>
<comment type="subunit">
    <text evidence="10">Heterotetramer composed of ParC and ParE.</text>
</comment>
<dbReference type="SMART" id="SM00433">
    <property type="entry name" value="TOP2c"/>
    <property type="match status" value="1"/>
</dbReference>
<dbReference type="InterPro" id="IPR002288">
    <property type="entry name" value="DNA_gyrase_B_C"/>
</dbReference>
<comment type="cofactor">
    <cofactor evidence="11">
        <name>Mg(2+)</name>
        <dbReference type="ChEBI" id="CHEBI:18420"/>
    </cofactor>
    <cofactor evidence="11">
        <name>Mn(2+)</name>
        <dbReference type="ChEBI" id="CHEBI:29035"/>
    </cofactor>
    <cofactor evidence="11">
        <name>Ca(2+)</name>
        <dbReference type="ChEBI" id="CHEBI:29108"/>
    </cofactor>
    <text evidence="11">Binds two Mg(2+) per subunit. The magnesium ions form salt bridges with both the protein and the DNA. Can also accept other divalent metal cations, such as Mn(2+) or Ca(2+).</text>
</comment>
<dbReference type="CDD" id="cd03366">
    <property type="entry name" value="TOPRIM_TopoIIA_GyrB"/>
    <property type="match status" value="1"/>
</dbReference>
<dbReference type="InterPro" id="IPR034160">
    <property type="entry name" value="TOPRIM_GyrB"/>
</dbReference>
<dbReference type="GO" id="GO:0005694">
    <property type="term" value="C:chromosome"/>
    <property type="evidence" value="ECO:0007669"/>
    <property type="project" value="InterPro"/>
</dbReference>
<dbReference type="PROSITE" id="PS50880">
    <property type="entry name" value="TOPRIM"/>
    <property type="match status" value="1"/>
</dbReference>
<dbReference type="GO" id="GO:0034335">
    <property type="term" value="F:DNA negative supercoiling activity"/>
    <property type="evidence" value="ECO:0007669"/>
    <property type="project" value="UniProtKB-ARBA"/>
</dbReference>
<dbReference type="GO" id="GO:0005524">
    <property type="term" value="F:ATP binding"/>
    <property type="evidence" value="ECO:0007669"/>
    <property type="project" value="UniProtKB-UniRule"/>
</dbReference>
<evidence type="ECO:0000313" key="13">
    <source>
        <dbReference type="EMBL" id="MCC2243492.1"/>
    </source>
</evidence>
<dbReference type="InterPro" id="IPR013760">
    <property type="entry name" value="Topo_IIA-like_dom_sf"/>
</dbReference>
<dbReference type="Pfam" id="PF01751">
    <property type="entry name" value="Toprim"/>
    <property type="match status" value="1"/>
</dbReference>
<dbReference type="InterPro" id="IPR013759">
    <property type="entry name" value="Topo_IIA_B_C"/>
</dbReference>
<comment type="subunit">
    <text evidence="11">Heterotetramer, composed of two GyrA and two GyrB chains. In the heterotetramer, GyrA contains the active site tyrosine that forms a transient covalent intermediate with DNA, while GyrB binds cofactors and catalyzes ATP hydrolysis.</text>
</comment>
<dbReference type="PRINTS" id="PR01159">
    <property type="entry name" value="DNAGYRASEB"/>
</dbReference>
<evidence type="ECO:0000256" key="4">
    <source>
        <dbReference type="ARBA" id="ARBA00022741"/>
    </source>
</evidence>
<feature type="domain" description="Toprim" evidence="12">
    <location>
        <begin position="420"/>
        <end position="534"/>
    </location>
</feature>
<feature type="binding site" evidence="11">
    <location>
        <position position="426"/>
    </location>
    <ligand>
        <name>Mg(2+)</name>
        <dbReference type="ChEBI" id="CHEBI:18420"/>
        <label>1</label>
        <note>catalytic</note>
    </ligand>
</feature>
<dbReference type="GO" id="GO:0006265">
    <property type="term" value="P:DNA topological change"/>
    <property type="evidence" value="ECO:0007669"/>
    <property type="project" value="UniProtKB-UniRule"/>
</dbReference>
<dbReference type="SUPFAM" id="SSF55874">
    <property type="entry name" value="ATPase domain of HSP90 chaperone/DNA topoisomerase II/histidine kinase"/>
    <property type="match status" value="1"/>
</dbReference>
<dbReference type="InterPro" id="IPR003594">
    <property type="entry name" value="HATPase_dom"/>
</dbReference>